<evidence type="ECO:0000313" key="1">
    <source>
        <dbReference type="EMBL" id="AMO96277.1"/>
    </source>
</evidence>
<evidence type="ECO:0000313" key="2">
    <source>
        <dbReference type="Proteomes" id="UP000072421"/>
    </source>
</evidence>
<sequence>MASDYCFNIFRAAYTKKPFAASFCRKRFLTIHNKYYSSALDGQSRI</sequence>
<protein>
    <submittedName>
        <fullName evidence="1">Uncharacterized protein</fullName>
    </submittedName>
</protein>
<dbReference type="Proteomes" id="UP000072421">
    <property type="component" value="Chromosome"/>
</dbReference>
<reference evidence="1 2" key="1">
    <citation type="submission" date="2015-11" db="EMBL/GenBank/DDBJ databases">
        <title>Exploring the genomic traits of fungus-feeding bacterial genus Collimonas.</title>
        <authorList>
            <person name="Song C."/>
            <person name="Schmidt R."/>
            <person name="de Jager V."/>
            <person name="Krzyzanowska D."/>
            <person name="Jongedijk E."/>
            <person name="Cankar K."/>
            <person name="Beekwilder J."/>
            <person name="van Veen A."/>
            <person name="de Boer W."/>
            <person name="van Veen J.A."/>
            <person name="Garbeva P."/>
        </authorList>
    </citation>
    <scope>NUCLEOTIDE SEQUENCE [LARGE SCALE GENOMIC DNA]</scope>
    <source>
        <strain evidence="1 2">Ter6</strain>
    </source>
</reference>
<name>A0A127PEU5_9BURK</name>
<accession>A0A127PEU5</accession>
<dbReference type="EMBL" id="CP013232">
    <property type="protein sequence ID" value="AMO96277.1"/>
    <property type="molecule type" value="Genomic_DNA"/>
</dbReference>
<proteinExistence type="predicted"/>
<dbReference type="AlphaFoldDB" id="A0A127PEU5"/>
<organism evidence="1">
    <name type="scientific">Collimonas fungivorans</name>
    <dbReference type="NCBI Taxonomy" id="158899"/>
    <lineage>
        <taxon>Bacteria</taxon>
        <taxon>Pseudomonadati</taxon>
        <taxon>Pseudomonadota</taxon>
        <taxon>Betaproteobacteria</taxon>
        <taxon>Burkholderiales</taxon>
        <taxon>Oxalobacteraceae</taxon>
        <taxon>Collimonas</taxon>
    </lineage>
</organism>
<gene>
    <name evidence="1" type="ORF">CFter6_3652</name>
</gene>